<dbReference type="SUPFAM" id="SSF48113">
    <property type="entry name" value="Heme-dependent peroxidases"/>
    <property type="match status" value="1"/>
</dbReference>
<reference evidence="5" key="1">
    <citation type="submission" date="2021-01" db="EMBL/GenBank/DDBJ databases">
        <title>Caligus Genome Assembly.</title>
        <authorList>
            <person name="Gallardo-Escarate C."/>
        </authorList>
    </citation>
    <scope>NUCLEOTIDE SEQUENCE [LARGE SCALE GENOMIC DNA]</scope>
</reference>
<comment type="similarity">
    <text evidence="1">Belongs to the peroxidase family.</text>
</comment>
<dbReference type="GO" id="GO:0006979">
    <property type="term" value="P:response to oxidative stress"/>
    <property type="evidence" value="ECO:0007669"/>
    <property type="project" value="InterPro"/>
</dbReference>
<dbReference type="GO" id="GO:0020037">
    <property type="term" value="F:heme binding"/>
    <property type="evidence" value="ECO:0007669"/>
    <property type="project" value="InterPro"/>
</dbReference>
<dbReference type="Pfam" id="PF00141">
    <property type="entry name" value="peroxidase"/>
    <property type="match status" value="1"/>
</dbReference>
<sequence length="155" mass="17388">MRVNTFIPKDESINEGSYRLPYKTYSRERVMKSYTSIILLLSLIAFGLALDRESQEMITQDLQKAIDASEVDGFKSLIPGIVRLVFHDCVDGCDACLNLDAPPNSGLDQTVNALEPLYQAHKEIISRADLWALASKTALEMAVGLNNERCDEDRY</sequence>
<gene>
    <name evidence="4" type="ORF">FKW44_013672</name>
</gene>
<dbReference type="OrthoDB" id="9970727at2759"/>
<protein>
    <submittedName>
        <fullName evidence="4">Ascorbate peroxidaselike</fullName>
    </submittedName>
</protein>
<dbReference type="AlphaFoldDB" id="A0A7T8JZ82"/>
<name>A0A7T8JZ82_CALRO</name>
<evidence type="ECO:0000313" key="4">
    <source>
        <dbReference type="EMBL" id="QQP39834.1"/>
    </source>
</evidence>
<dbReference type="InterPro" id="IPR010255">
    <property type="entry name" value="Haem_peroxidase_sf"/>
</dbReference>
<dbReference type="InterPro" id="IPR002016">
    <property type="entry name" value="Haem_peroxidase"/>
</dbReference>
<keyword evidence="4" id="KW-0575">Peroxidase</keyword>
<accession>A0A7T8JZ82</accession>
<organism evidence="4 5">
    <name type="scientific">Caligus rogercresseyi</name>
    <name type="common">Sea louse</name>
    <dbReference type="NCBI Taxonomy" id="217165"/>
    <lineage>
        <taxon>Eukaryota</taxon>
        <taxon>Metazoa</taxon>
        <taxon>Ecdysozoa</taxon>
        <taxon>Arthropoda</taxon>
        <taxon>Crustacea</taxon>
        <taxon>Multicrustacea</taxon>
        <taxon>Hexanauplia</taxon>
        <taxon>Copepoda</taxon>
        <taxon>Siphonostomatoida</taxon>
        <taxon>Caligidae</taxon>
        <taxon>Caligus</taxon>
    </lineage>
</organism>
<feature type="domain" description="Plant heme peroxidase family profile" evidence="3">
    <location>
        <begin position="60"/>
        <end position="144"/>
    </location>
</feature>
<dbReference type="CDD" id="cd00314">
    <property type="entry name" value="plant_peroxidase_like"/>
    <property type="match status" value="1"/>
</dbReference>
<keyword evidence="5" id="KW-1185">Reference proteome</keyword>
<feature type="transmembrane region" description="Helical" evidence="2">
    <location>
        <begin position="33"/>
        <end position="50"/>
    </location>
</feature>
<proteinExistence type="inferred from homology"/>
<evidence type="ECO:0000313" key="5">
    <source>
        <dbReference type="Proteomes" id="UP000595437"/>
    </source>
</evidence>
<evidence type="ECO:0000256" key="2">
    <source>
        <dbReference type="SAM" id="Phobius"/>
    </source>
</evidence>
<keyword evidence="2" id="KW-0472">Membrane</keyword>
<keyword evidence="2" id="KW-0812">Transmembrane</keyword>
<dbReference type="GO" id="GO:0004601">
    <property type="term" value="F:peroxidase activity"/>
    <property type="evidence" value="ECO:0007669"/>
    <property type="project" value="UniProtKB-KW"/>
</dbReference>
<dbReference type="Proteomes" id="UP000595437">
    <property type="component" value="Chromosome 9"/>
</dbReference>
<keyword evidence="4" id="KW-0560">Oxidoreductase</keyword>
<dbReference type="Gene3D" id="1.10.520.10">
    <property type="match status" value="1"/>
</dbReference>
<evidence type="ECO:0000259" key="3">
    <source>
        <dbReference type="Pfam" id="PF00141"/>
    </source>
</evidence>
<dbReference type="EMBL" id="CP045898">
    <property type="protein sequence ID" value="QQP39834.1"/>
    <property type="molecule type" value="Genomic_DNA"/>
</dbReference>
<evidence type="ECO:0000256" key="1">
    <source>
        <dbReference type="RuleBase" id="RU004241"/>
    </source>
</evidence>
<keyword evidence="2" id="KW-1133">Transmembrane helix</keyword>